<comment type="caution">
    <text evidence="4">The sequence shown here is derived from an EMBL/GenBank/DDBJ whole genome shotgun (WGS) entry which is preliminary data.</text>
</comment>
<accession>A0A1E3R526</accession>
<dbReference type="AlphaFoldDB" id="A0A1E3R526"/>
<feature type="domain" description="Fumarylacetoacetase-like C-terminal" evidence="3">
    <location>
        <begin position="78"/>
        <end position="285"/>
    </location>
</feature>
<dbReference type="OrthoDB" id="9805307at2"/>
<name>A0A1E3R526_9MYCO</name>
<dbReference type="Pfam" id="PF01557">
    <property type="entry name" value="FAA_hydrolase"/>
    <property type="match status" value="1"/>
</dbReference>
<dbReference type="GO" id="GO:0016853">
    <property type="term" value="F:isomerase activity"/>
    <property type="evidence" value="ECO:0007669"/>
    <property type="project" value="UniProtKB-ARBA"/>
</dbReference>
<proteinExistence type="inferred from homology"/>
<dbReference type="InterPro" id="IPR051121">
    <property type="entry name" value="FAH"/>
</dbReference>
<dbReference type="Proteomes" id="UP000094243">
    <property type="component" value="Unassembled WGS sequence"/>
</dbReference>
<organism evidence="4 5">
    <name type="scientific">Mycolicibacterium holsaticum</name>
    <dbReference type="NCBI Taxonomy" id="152142"/>
    <lineage>
        <taxon>Bacteria</taxon>
        <taxon>Bacillati</taxon>
        <taxon>Actinomycetota</taxon>
        <taxon>Actinomycetes</taxon>
        <taxon>Mycobacteriales</taxon>
        <taxon>Mycobacteriaceae</taxon>
        <taxon>Mycolicibacterium</taxon>
    </lineage>
</organism>
<dbReference type="SUPFAM" id="SSF56529">
    <property type="entry name" value="FAH"/>
    <property type="match status" value="1"/>
</dbReference>
<dbReference type="InterPro" id="IPR011234">
    <property type="entry name" value="Fumarylacetoacetase-like_C"/>
</dbReference>
<dbReference type="PANTHER" id="PTHR42796:SF4">
    <property type="entry name" value="FUMARYLACETOACETATE HYDROLASE DOMAIN-CONTAINING PROTEIN 2A"/>
    <property type="match status" value="1"/>
</dbReference>
<evidence type="ECO:0000313" key="5">
    <source>
        <dbReference type="Proteomes" id="UP000094243"/>
    </source>
</evidence>
<evidence type="ECO:0000313" key="4">
    <source>
        <dbReference type="EMBL" id="ODQ84841.1"/>
    </source>
</evidence>
<keyword evidence="5" id="KW-1185">Reference proteome</keyword>
<dbReference type="Gene3D" id="3.90.850.10">
    <property type="entry name" value="Fumarylacetoacetase-like, C-terminal domain"/>
    <property type="match status" value="1"/>
</dbReference>
<evidence type="ECO:0000259" key="3">
    <source>
        <dbReference type="Pfam" id="PF01557"/>
    </source>
</evidence>
<gene>
    <name evidence="4" type="ORF">BHQ17_25665</name>
</gene>
<dbReference type="FunFam" id="3.90.850.10:FF:000002">
    <property type="entry name" value="2-hydroxyhepta-2,4-diene-1,7-dioate isomerase"/>
    <property type="match status" value="1"/>
</dbReference>
<dbReference type="GO" id="GO:0046872">
    <property type="term" value="F:metal ion binding"/>
    <property type="evidence" value="ECO:0007669"/>
    <property type="project" value="UniProtKB-KW"/>
</dbReference>
<sequence length="303" mass="32338">MRLAQIATPDGLRTHLRVTDGGYIDVASATGDPALVTLEGIIAGGPRAVDTITSLVDRDGTAFSPISFGPAVPSPNRVLCLGRNYREHALEVGDLDGCDVPAWPETFLRGANSVLAPYAPIVRPSLTDALDFEGELGVLLRSGGRYIRPEDAESAIFGYVVLNDVTARDWQRAGMQWTPGKNFDASMPVGPEVVTTDEIDVSDLAITTLLNGRVMQAARTSQMLVKIHESIEFFSSFATLSAGDLIATGTPGGVGFARNPPIWLHGGDVVEVSIEGIGTIRNEVVEEADSPADWRWTPALGQR</sequence>
<reference evidence="5" key="1">
    <citation type="submission" date="2016-09" db="EMBL/GenBank/DDBJ databases">
        <authorList>
            <person name="Greninger A.L."/>
            <person name="Jerome K.R."/>
            <person name="Mcnair B."/>
            <person name="Wallis C."/>
            <person name="Fang F."/>
        </authorList>
    </citation>
    <scope>NUCLEOTIDE SEQUENCE [LARGE SCALE GENOMIC DNA]</scope>
    <source>
        <strain evidence="5">M7</strain>
    </source>
</reference>
<comment type="similarity">
    <text evidence="1">Belongs to the FAH family.</text>
</comment>
<dbReference type="PANTHER" id="PTHR42796">
    <property type="entry name" value="FUMARYLACETOACETATE HYDROLASE DOMAIN-CONTAINING PROTEIN 2A-RELATED"/>
    <property type="match status" value="1"/>
</dbReference>
<keyword evidence="2" id="KW-0479">Metal-binding</keyword>
<evidence type="ECO:0000256" key="2">
    <source>
        <dbReference type="ARBA" id="ARBA00022723"/>
    </source>
</evidence>
<dbReference type="GO" id="GO:0019752">
    <property type="term" value="P:carboxylic acid metabolic process"/>
    <property type="evidence" value="ECO:0007669"/>
    <property type="project" value="UniProtKB-ARBA"/>
</dbReference>
<evidence type="ECO:0000256" key="1">
    <source>
        <dbReference type="ARBA" id="ARBA00010211"/>
    </source>
</evidence>
<protein>
    <recommendedName>
        <fullName evidence="3">Fumarylacetoacetase-like C-terminal domain-containing protein</fullName>
    </recommendedName>
</protein>
<dbReference type="EMBL" id="MIGZ01000232">
    <property type="protein sequence ID" value="ODQ84841.1"/>
    <property type="molecule type" value="Genomic_DNA"/>
</dbReference>
<dbReference type="InterPro" id="IPR036663">
    <property type="entry name" value="Fumarylacetoacetase_C_sf"/>
</dbReference>